<protein>
    <submittedName>
        <fullName evidence="2">Uncharacterized protein</fullName>
    </submittedName>
</protein>
<dbReference type="Proteomes" id="UP001235064">
    <property type="component" value="Unassembled WGS sequence"/>
</dbReference>
<dbReference type="EMBL" id="JASXSZ010000001">
    <property type="protein sequence ID" value="MDL9978716.1"/>
    <property type="molecule type" value="Genomic_DNA"/>
</dbReference>
<name>A0ABT7MW89_9MICO</name>
<gene>
    <name evidence="2" type="ORF">QSV35_05200</name>
</gene>
<dbReference type="RefSeq" id="WP_286287373.1">
    <property type="nucleotide sequence ID" value="NZ_JASXSZ010000001.1"/>
</dbReference>
<proteinExistence type="predicted"/>
<evidence type="ECO:0000256" key="1">
    <source>
        <dbReference type="SAM" id="MobiDB-lite"/>
    </source>
</evidence>
<evidence type="ECO:0000313" key="3">
    <source>
        <dbReference type="Proteomes" id="UP001235064"/>
    </source>
</evidence>
<evidence type="ECO:0000313" key="2">
    <source>
        <dbReference type="EMBL" id="MDL9978716.1"/>
    </source>
</evidence>
<reference evidence="2 3" key="1">
    <citation type="submission" date="2023-06" db="EMBL/GenBank/DDBJ databases">
        <title>Microbacterium sp. nov., isolated from a waste landfill.</title>
        <authorList>
            <person name="Wen W."/>
        </authorList>
    </citation>
    <scope>NUCLEOTIDE SEQUENCE [LARGE SCALE GENOMIC DNA]</scope>
    <source>
        <strain evidence="2 3">ASV49</strain>
    </source>
</reference>
<feature type="region of interest" description="Disordered" evidence="1">
    <location>
        <begin position="1"/>
        <end position="50"/>
    </location>
</feature>
<keyword evidence="3" id="KW-1185">Reference proteome</keyword>
<accession>A0ABT7MW89</accession>
<organism evidence="2 3">
    <name type="scientific">Microbacterium candidum</name>
    <dbReference type="NCBI Taxonomy" id="3041922"/>
    <lineage>
        <taxon>Bacteria</taxon>
        <taxon>Bacillati</taxon>
        <taxon>Actinomycetota</taxon>
        <taxon>Actinomycetes</taxon>
        <taxon>Micrococcales</taxon>
        <taxon>Microbacteriaceae</taxon>
        <taxon>Microbacterium</taxon>
    </lineage>
</organism>
<sequence>MAEEKNPRIQHMVPDPDRVIEHGQQPTNFVRPPKPPVQVPDGGVGNVTND</sequence>
<comment type="caution">
    <text evidence="2">The sequence shown here is derived from an EMBL/GenBank/DDBJ whole genome shotgun (WGS) entry which is preliminary data.</text>
</comment>